<evidence type="ECO:0000313" key="4">
    <source>
        <dbReference type="Proteomes" id="UP000639772"/>
    </source>
</evidence>
<evidence type="ECO:0000256" key="1">
    <source>
        <dbReference type="ARBA" id="ARBA00022729"/>
    </source>
</evidence>
<organism evidence="3 4">
    <name type="scientific">Vanilla planifolia</name>
    <name type="common">Vanilla</name>
    <dbReference type="NCBI Taxonomy" id="51239"/>
    <lineage>
        <taxon>Eukaryota</taxon>
        <taxon>Viridiplantae</taxon>
        <taxon>Streptophyta</taxon>
        <taxon>Embryophyta</taxon>
        <taxon>Tracheophyta</taxon>
        <taxon>Spermatophyta</taxon>
        <taxon>Magnoliopsida</taxon>
        <taxon>Liliopsida</taxon>
        <taxon>Asparagales</taxon>
        <taxon>Orchidaceae</taxon>
        <taxon>Vanilloideae</taxon>
        <taxon>Vanilleae</taxon>
        <taxon>Vanilla</taxon>
    </lineage>
</organism>
<dbReference type="Proteomes" id="UP000639772">
    <property type="component" value="Unassembled WGS sequence"/>
</dbReference>
<dbReference type="Pfam" id="PF07983">
    <property type="entry name" value="X8"/>
    <property type="match status" value="1"/>
</dbReference>
<dbReference type="EMBL" id="JADCNM010000008">
    <property type="protein sequence ID" value="KAG0471386.1"/>
    <property type="molecule type" value="Genomic_DNA"/>
</dbReference>
<dbReference type="InterPro" id="IPR012946">
    <property type="entry name" value="X8"/>
</dbReference>
<comment type="caution">
    <text evidence="3">The sequence shown here is derived from an EMBL/GenBank/DDBJ whole genome shotgun (WGS) entry which is preliminary data.</text>
</comment>
<evidence type="ECO:0000313" key="3">
    <source>
        <dbReference type="EMBL" id="KAG0471386.1"/>
    </source>
</evidence>
<evidence type="ECO:0000259" key="2">
    <source>
        <dbReference type="SMART" id="SM00768"/>
    </source>
</evidence>
<dbReference type="AlphaFoldDB" id="A0A835UTQ6"/>
<dbReference type="SMART" id="SM00768">
    <property type="entry name" value="X8"/>
    <property type="match status" value="1"/>
</dbReference>
<accession>A0A835UTQ6</accession>
<dbReference type="PANTHER" id="PTHR31044">
    <property type="entry name" value="BETA-1,3 GLUCANASE"/>
    <property type="match status" value="1"/>
</dbReference>
<gene>
    <name evidence="3" type="ORF">HPP92_015932</name>
</gene>
<feature type="domain" description="X8" evidence="2">
    <location>
        <begin position="14"/>
        <end position="83"/>
    </location>
</feature>
<protein>
    <recommendedName>
        <fullName evidence="2">X8 domain-containing protein</fullName>
    </recommendedName>
</protein>
<reference evidence="3 4" key="1">
    <citation type="journal article" date="2020" name="Nat. Food">
        <title>A phased Vanilla planifolia genome enables genetic improvement of flavour and production.</title>
        <authorList>
            <person name="Hasing T."/>
            <person name="Tang H."/>
            <person name="Brym M."/>
            <person name="Khazi F."/>
            <person name="Huang T."/>
            <person name="Chambers A.H."/>
        </authorList>
    </citation>
    <scope>NUCLEOTIDE SEQUENCE [LARGE SCALE GENOMIC DNA]</scope>
    <source>
        <tissue evidence="3">Leaf</tissue>
    </source>
</reference>
<dbReference type="GO" id="GO:0009506">
    <property type="term" value="C:plasmodesma"/>
    <property type="evidence" value="ECO:0007669"/>
    <property type="project" value="UniProtKB-ARBA"/>
</dbReference>
<dbReference type="OrthoDB" id="1928574at2759"/>
<dbReference type="Gene3D" id="1.20.58.1040">
    <property type="match status" value="1"/>
</dbReference>
<name>A0A835UTQ6_VANPL</name>
<proteinExistence type="predicted"/>
<sequence length="83" mass="9086">MVDACQTNAQSAKSWCVAKPSTEEVDLQNIINFACSMIDCRLIQNGGLVSTPETNISHASVAMNLYYQSEGRNSWNCHFGDVA</sequence>
<dbReference type="InterPro" id="IPR044788">
    <property type="entry name" value="X8_dom_prot"/>
</dbReference>
<dbReference type="PANTHER" id="PTHR31044:SF57">
    <property type="entry name" value="CARBOHYDRATE-BINDING X8 DOMAIN SUPERFAMILY PROTEIN"/>
    <property type="match status" value="1"/>
</dbReference>
<keyword evidence="1" id="KW-0732">Signal</keyword>